<evidence type="ECO:0000256" key="2">
    <source>
        <dbReference type="ARBA" id="ARBA00000967"/>
    </source>
</evidence>
<comment type="similarity">
    <text evidence="3 8">Belongs to the peptidase M17 family.</text>
</comment>
<evidence type="ECO:0000256" key="1">
    <source>
        <dbReference type="ARBA" id="ARBA00000135"/>
    </source>
</evidence>
<feature type="binding site" evidence="8">
    <location>
        <position position="264"/>
    </location>
    <ligand>
        <name>Mn(2+)</name>
        <dbReference type="ChEBI" id="CHEBI:29035"/>
        <label>1</label>
    </ligand>
</feature>
<protein>
    <recommendedName>
        <fullName evidence="8">Probable cytosol aminopeptidase</fullName>
        <ecNumber evidence="8">3.4.11.1</ecNumber>
    </recommendedName>
    <alternativeName>
        <fullName evidence="8">Leucine aminopeptidase</fullName>
        <shortName evidence="8">LAP</shortName>
        <ecNumber evidence="8">3.4.11.10</ecNumber>
    </alternativeName>
    <alternativeName>
        <fullName evidence="8">Leucyl aminopeptidase</fullName>
    </alternativeName>
</protein>
<dbReference type="InterPro" id="IPR008283">
    <property type="entry name" value="Peptidase_M17_N"/>
</dbReference>
<dbReference type="Proteomes" id="UP001061862">
    <property type="component" value="Chromosome"/>
</dbReference>
<dbReference type="CDD" id="cd00433">
    <property type="entry name" value="Peptidase_M17"/>
    <property type="match status" value="1"/>
</dbReference>
<dbReference type="PANTHER" id="PTHR11963">
    <property type="entry name" value="LEUCINE AMINOPEPTIDASE-RELATED"/>
    <property type="match status" value="1"/>
</dbReference>
<organism evidence="10 11">
    <name type="scientific">Devosia neptuniae</name>
    <dbReference type="NCBI Taxonomy" id="191302"/>
    <lineage>
        <taxon>Bacteria</taxon>
        <taxon>Pseudomonadati</taxon>
        <taxon>Pseudomonadota</taxon>
        <taxon>Alphaproteobacteria</taxon>
        <taxon>Hyphomicrobiales</taxon>
        <taxon>Devosiaceae</taxon>
        <taxon>Devosia</taxon>
    </lineage>
</organism>
<dbReference type="NCBIfam" id="NF002077">
    <property type="entry name" value="PRK00913.2-4"/>
    <property type="match status" value="1"/>
</dbReference>
<comment type="catalytic activity">
    <reaction evidence="1 8">
        <text>Release of an N-terminal amino acid, Xaa-|-Yaa-, in which Xaa is preferably Leu, but may be other amino acids including Pro although not Arg or Lys, and Yaa may be Pro. Amino acid amides and methyl esters are also readily hydrolyzed, but rates on arylamides are exceedingly low.</text>
        <dbReference type="EC" id="3.4.11.1"/>
    </reaction>
</comment>
<sequence length="493" mass="51153">MSQKLSIQTAAFAGVSAPLTIIYAAEGEAPAGAGAAIWSATGLDWHSVSASAAFKGKQGQALDIIGQGAGRLIVLGKGKPDDKAPLNAWTDRGGSLFAKIAAARAESVAVIVDEPGATPAAIAELAAGLRLRHYKFDKYKTARPDEPAGDISITLHVADPAATDTAIADRGAVVEGTLLARDLINEPANVLGPVEFAAKAAELSALGVDVEILEPAELEKLGMGSLLCVAQGSDRPARLVVMQWRGGDVGAAPLAFVGKGVVFDTGGISIKPAASMEEMKGDMGGAAAVTGLMRALAGRKAPVNAVGVIGLVENMPSGNAVRPGDIVTAMSGTTIEVINTDAEGRLVLADALWYTQDRFKPRFMINLATLTGAIIVALGHEHAGLFSNNDELAIQLLNAGLTANEKLWRMPLSPAYDKLIESKFADIRNSVGRPAGSITAAQFLQRFVNNVPWAHLDIAGTAFGASATEINTSWSAGFGVALLDRLVRDYYQG</sequence>
<dbReference type="InterPro" id="IPR011356">
    <property type="entry name" value="Leucine_aapep/pepB"/>
</dbReference>
<keyword evidence="8" id="KW-0479">Metal-binding</keyword>
<dbReference type="Pfam" id="PF02789">
    <property type="entry name" value="Peptidase_M17_N"/>
    <property type="match status" value="1"/>
</dbReference>
<proteinExistence type="inferred from homology"/>
<dbReference type="SUPFAM" id="SSF52949">
    <property type="entry name" value="Macro domain-like"/>
    <property type="match status" value="1"/>
</dbReference>
<dbReference type="EMBL" id="CP104965">
    <property type="protein sequence ID" value="UXN69846.1"/>
    <property type="molecule type" value="Genomic_DNA"/>
</dbReference>
<feature type="binding site" evidence="8">
    <location>
        <position position="343"/>
    </location>
    <ligand>
        <name>Mn(2+)</name>
        <dbReference type="ChEBI" id="CHEBI:29035"/>
        <label>2</label>
    </ligand>
</feature>
<feature type="binding site" evidence="8">
    <location>
        <position position="259"/>
    </location>
    <ligand>
        <name>Mn(2+)</name>
        <dbReference type="ChEBI" id="CHEBI:29035"/>
        <label>2</label>
    </ligand>
</feature>
<dbReference type="RefSeq" id="WP_262168505.1">
    <property type="nucleotide sequence ID" value="NZ_CP104965.1"/>
</dbReference>
<dbReference type="HAMAP" id="MF_00181">
    <property type="entry name" value="Cytosol_peptidase_M17"/>
    <property type="match status" value="1"/>
</dbReference>
<dbReference type="InterPro" id="IPR023042">
    <property type="entry name" value="Peptidase_M17_leu_NH2_pept"/>
</dbReference>
<dbReference type="EC" id="3.4.11.1" evidence="8"/>
<feature type="binding site" evidence="8">
    <location>
        <position position="341"/>
    </location>
    <ligand>
        <name>Mn(2+)</name>
        <dbReference type="ChEBI" id="CHEBI:29035"/>
        <label>1</label>
    </ligand>
</feature>
<reference evidence="10 11" key="1">
    <citation type="submission" date="2022-09" db="EMBL/GenBank/DDBJ databases">
        <title>Interaction between co-microsymbionts with complementary sets of symbiotic genes in legume-rhizobium systems.</title>
        <authorList>
            <person name="Safronova V."/>
            <person name="Sazanova A."/>
            <person name="Afonin A."/>
            <person name="Chirak E."/>
        </authorList>
    </citation>
    <scope>NUCLEOTIDE SEQUENCE [LARGE SCALE GENOMIC DNA]</scope>
    <source>
        <strain evidence="10 11">A18/4-1</strain>
    </source>
</reference>
<dbReference type="InterPro" id="IPR000819">
    <property type="entry name" value="Peptidase_M17_C"/>
</dbReference>
<evidence type="ECO:0000256" key="7">
    <source>
        <dbReference type="ARBA" id="ARBA00023211"/>
    </source>
</evidence>
<accession>A0ABY6CF57</accession>
<evidence type="ECO:0000313" key="11">
    <source>
        <dbReference type="Proteomes" id="UP001061862"/>
    </source>
</evidence>
<dbReference type="PROSITE" id="PS00631">
    <property type="entry name" value="CYTOSOL_AP"/>
    <property type="match status" value="1"/>
</dbReference>
<dbReference type="NCBIfam" id="NF002075">
    <property type="entry name" value="PRK00913.2-2"/>
    <property type="match status" value="1"/>
</dbReference>
<dbReference type="Pfam" id="PF00883">
    <property type="entry name" value="Peptidase_M17"/>
    <property type="match status" value="1"/>
</dbReference>
<comment type="function">
    <text evidence="8">Presumably involved in the processing and regular turnover of intracellular proteins. Catalyzes the removal of unsubstituted N-terminal amino acids from various peptides.</text>
</comment>
<keyword evidence="6 8" id="KW-0378">Hydrolase</keyword>
<dbReference type="Gene3D" id="3.40.630.10">
    <property type="entry name" value="Zn peptidases"/>
    <property type="match status" value="1"/>
</dbReference>
<dbReference type="EC" id="3.4.11.10" evidence="8"/>
<keyword evidence="8" id="KW-0963">Cytoplasm</keyword>
<feature type="binding site" evidence="8">
    <location>
        <position position="343"/>
    </location>
    <ligand>
        <name>Mn(2+)</name>
        <dbReference type="ChEBI" id="CHEBI:29035"/>
        <label>1</label>
    </ligand>
</feature>
<gene>
    <name evidence="8" type="primary">pepA</name>
    <name evidence="10" type="ORF">N8A98_21990</name>
</gene>
<evidence type="ECO:0000256" key="8">
    <source>
        <dbReference type="HAMAP-Rule" id="MF_00181"/>
    </source>
</evidence>
<feature type="domain" description="Cytosol aminopeptidase" evidence="9">
    <location>
        <begin position="339"/>
        <end position="346"/>
    </location>
</feature>
<evidence type="ECO:0000256" key="5">
    <source>
        <dbReference type="ARBA" id="ARBA00022670"/>
    </source>
</evidence>
<evidence type="ECO:0000256" key="3">
    <source>
        <dbReference type="ARBA" id="ARBA00009528"/>
    </source>
</evidence>
<dbReference type="PRINTS" id="PR00481">
    <property type="entry name" value="LAMNOPPTDASE"/>
</dbReference>
<evidence type="ECO:0000256" key="6">
    <source>
        <dbReference type="ARBA" id="ARBA00022801"/>
    </source>
</evidence>
<dbReference type="SUPFAM" id="SSF53187">
    <property type="entry name" value="Zn-dependent exopeptidases"/>
    <property type="match status" value="1"/>
</dbReference>
<dbReference type="GO" id="GO:0004177">
    <property type="term" value="F:aminopeptidase activity"/>
    <property type="evidence" value="ECO:0007669"/>
    <property type="project" value="UniProtKB-KW"/>
</dbReference>
<feature type="binding site" evidence="8">
    <location>
        <position position="264"/>
    </location>
    <ligand>
        <name>Mn(2+)</name>
        <dbReference type="ChEBI" id="CHEBI:29035"/>
        <label>2</label>
    </ligand>
</feature>
<dbReference type="NCBIfam" id="NF002074">
    <property type="entry name" value="PRK00913.1-4"/>
    <property type="match status" value="1"/>
</dbReference>
<feature type="active site" evidence="8">
    <location>
        <position position="271"/>
    </location>
</feature>
<comment type="subcellular location">
    <subcellularLocation>
        <location evidence="8">Cytoplasm</location>
    </subcellularLocation>
</comment>
<dbReference type="InterPro" id="IPR043472">
    <property type="entry name" value="Macro_dom-like"/>
</dbReference>
<keyword evidence="5 8" id="KW-0645">Protease</keyword>
<feature type="binding site" evidence="8">
    <location>
        <position position="282"/>
    </location>
    <ligand>
        <name>Mn(2+)</name>
        <dbReference type="ChEBI" id="CHEBI:29035"/>
        <label>2</label>
    </ligand>
</feature>
<evidence type="ECO:0000313" key="10">
    <source>
        <dbReference type="EMBL" id="UXN69846.1"/>
    </source>
</evidence>
<evidence type="ECO:0000256" key="4">
    <source>
        <dbReference type="ARBA" id="ARBA00022438"/>
    </source>
</evidence>
<dbReference type="Gene3D" id="3.40.220.10">
    <property type="entry name" value="Leucine Aminopeptidase, subunit E, domain 1"/>
    <property type="match status" value="1"/>
</dbReference>
<keyword evidence="4 8" id="KW-0031">Aminopeptidase</keyword>
<keyword evidence="11" id="KW-1185">Reference proteome</keyword>
<name>A0ABY6CF57_9HYPH</name>
<comment type="catalytic activity">
    <reaction evidence="2 8">
        <text>Release of an N-terminal amino acid, preferentially leucine, but not glutamic or aspartic acids.</text>
        <dbReference type="EC" id="3.4.11.10"/>
    </reaction>
</comment>
<evidence type="ECO:0000259" key="9">
    <source>
        <dbReference type="PROSITE" id="PS00631"/>
    </source>
</evidence>
<dbReference type="PANTHER" id="PTHR11963:SF23">
    <property type="entry name" value="CYTOSOL AMINOPEPTIDASE"/>
    <property type="match status" value="1"/>
</dbReference>
<keyword evidence="7 8" id="KW-0464">Manganese</keyword>
<feature type="active site" evidence="8">
    <location>
        <position position="345"/>
    </location>
</feature>
<comment type="cofactor">
    <cofactor evidence="8">
        <name>Mn(2+)</name>
        <dbReference type="ChEBI" id="CHEBI:29035"/>
    </cofactor>
    <text evidence="8">Binds 2 manganese ions per subunit.</text>
</comment>